<evidence type="ECO:0000313" key="3">
    <source>
        <dbReference type="Proteomes" id="UP000283509"/>
    </source>
</evidence>
<feature type="region of interest" description="Disordered" evidence="1">
    <location>
        <begin position="46"/>
        <end position="67"/>
    </location>
</feature>
<sequence length="124" mass="13792">MYPPTPAPLEATQSSRLDLLLDDEVLVDKASDDVNAGDPKMARLKAVSEEPAPTQASTETPHYKPISPDTVYININRSFESWAEAKTLAELIMREADWPETTWANSGECSRRESGEWKGSPRET</sequence>
<name>A0A3R7PFU5_PENVA</name>
<evidence type="ECO:0000313" key="2">
    <source>
        <dbReference type="EMBL" id="ROT85814.1"/>
    </source>
</evidence>
<dbReference type="Proteomes" id="UP000283509">
    <property type="component" value="Unassembled WGS sequence"/>
</dbReference>
<reference evidence="2 3" key="1">
    <citation type="submission" date="2018-04" db="EMBL/GenBank/DDBJ databases">
        <authorList>
            <person name="Zhang X."/>
            <person name="Yuan J."/>
            <person name="Li F."/>
            <person name="Xiang J."/>
        </authorList>
    </citation>
    <scope>NUCLEOTIDE SEQUENCE [LARGE SCALE GENOMIC DNA]</scope>
    <source>
        <tissue evidence="2">Muscle</tissue>
    </source>
</reference>
<keyword evidence="3" id="KW-1185">Reference proteome</keyword>
<comment type="caution">
    <text evidence="2">The sequence shown here is derived from an EMBL/GenBank/DDBJ whole genome shotgun (WGS) entry which is preliminary data.</text>
</comment>
<dbReference type="OrthoDB" id="6382094at2759"/>
<organism evidence="2 3">
    <name type="scientific">Penaeus vannamei</name>
    <name type="common">Whiteleg shrimp</name>
    <name type="synonym">Litopenaeus vannamei</name>
    <dbReference type="NCBI Taxonomy" id="6689"/>
    <lineage>
        <taxon>Eukaryota</taxon>
        <taxon>Metazoa</taxon>
        <taxon>Ecdysozoa</taxon>
        <taxon>Arthropoda</taxon>
        <taxon>Crustacea</taxon>
        <taxon>Multicrustacea</taxon>
        <taxon>Malacostraca</taxon>
        <taxon>Eumalacostraca</taxon>
        <taxon>Eucarida</taxon>
        <taxon>Decapoda</taxon>
        <taxon>Dendrobranchiata</taxon>
        <taxon>Penaeoidea</taxon>
        <taxon>Penaeidae</taxon>
        <taxon>Penaeus</taxon>
    </lineage>
</organism>
<accession>A0A3R7PFU5</accession>
<reference evidence="2 3" key="2">
    <citation type="submission" date="2019-01" db="EMBL/GenBank/DDBJ databases">
        <title>The decoding of complex shrimp genome reveals the adaptation for benthos swimmer, frequently molting mechanism and breeding impact on genome.</title>
        <authorList>
            <person name="Sun Y."/>
            <person name="Gao Y."/>
            <person name="Yu Y."/>
        </authorList>
    </citation>
    <scope>NUCLEOTIDE SEQUENCE [LARGE SCALE GENOMIC DNA]</scope>
    <source>
        <tissue evidence="2">Muscle</tissue>
    </source>
</reference>
<dbReference type="AlphaFoldDB" id="A0A3R7PFU5"/>
<proteinExistence type="predicted"/>
<dbReference type="EMBL" id="QCYY01000178">
    <property type="protein sequence ID" value="ROT85814.1"/>
    <property type="molecule type" value="Genomic_DNA"/>
</dbReference>
<gene>
    <name evidence="2" type="ORF">C7M84_006079</name>
</gene>
<protein>
    <submittedName>
        <fullName evidence="2">Uncharacterized protein</fullName>
    </submittedName>
</protein>
<feature type="region of interest" description="Disordered" evidence="1">
    <location>
        <begin position="100"/>
        <end position="124"/>
    </location>
</feature>
<feature type="compositionally biased region" description="Basic and acidic residues" evidence="1">
    <location>
        <begin position="109"/>
        <end position="124"/>
    </location>
</feature>
<evidence type="ECO:0000256" key="1">
    <source>
        <dbReference type="SAM" id="MobiDB-lite"/>
    </source>
</evidence>